<dbReference type="PANTHER" id="PTHR34599:SF1">
    <property type="entry name" value="PHOSPHATIDIC ACID PHOSPHATASE TYPE 2_HALOPEROXIDASE DOMAIN-CONTAINING PROTEIN"/>
    <property type="match status" value="1"/>
</dbReference>
<name>A0AB39L3Z7_9MICC</name>
<accession>A0AB39L3Z7</accession>
<gene>
    <name evidence="3" type="ORF">AB5L97_16860</name>
</gene>
<dbReference type="AlphaFoldDB" id="A0AB39L3Z7"/>
<dbReference type="SUPFAM" id="SSF48317">
    <property type="entry name" value="Acid phosphatase/Vanadium-dependent haloperoxidase"/>
    <property type="match status" value="1"/>
</dbReference>
<organism evidence="3">
    <name type="scientific">Sinomonas puerhi</name>
    <dbReference type="NCBI Taxonomy" id="3238584"/>
    <lineage>
        <taxon>Bacteria</taxon>
        <taxon>Bacillati</taxon>
        <taxon>Actinomycetota</taxon>
        <taxon>Actinomycetes</taxon>
        <taxon>Micrococcales</taxon>
        <taxon>Micrococcaceae</taxon>
        <taxon>Sinomonas</taxon>
    </lineage>
</organism>
<dbReference type="Pfam" id="PF22778">
    <property type="entry name" value="VCPO_2nd"/>
    <property type="match status" value="1"/>
</dbReference>
<evidence type="ECO:0000313" key="3">
    <source>
        <dbReference type="EMBL" id="XDP44919.1"/>
    </source>
</evidence>
<keyword evidence="3" id="KW-0575">Peroxidase</keyword>
<dbReference type="CDD" id="cd03398">
    <property type="entry name" value="PAP2_haloperoxidase"/>
    <property type="match status" value="1"/>
</dbReference>
<dbReference type="InterPro" id="IPR036938">
    <property type="entry name" value="PAP2/HPO_sf"/>
</dbReference>
<keyword evidence="3" id="KW-0560">Oxidoreductase</keyword>
<sequence>MRTGIHRWYTAAATGALLTLSVASPQTSTVAAASPGENIAAQWDSIAVNTVVSSGTFQNEGTVYMAYVTAAMYDAAVAIDGRYVPYAAPLAAPAGASSDAAVVEAARVTLDYYLPAKATTVDALAATSLAAIPDGTPKTDGAGVGHAAAEGVIAARTGDGRLTPIGVTSAFPTLAPAPGVWRLTPPAFARPQTPWMATMRPLVLDRPDRFRPDGPPPLTSPDWVAAFNEIKAVGAANSTVRTPEQTATAYFWSANGIRQWNRTARDLADSRHLDLVSSARLFAMVDVVGADAAIAVMNEKYHFLFWRPVTAIDPTAVSNDGFGPVPGFDDGDPLTVEQTGWRPLLTTPNHPEYPAAHGTVTSAMAEVFTQFLGTREINLTIHGFDQAGAPGNFDAVRTFASPTDLREQIVDARLWAGLHYRFSTEAGVDLGRSVAKYDLRHAFLPVDDATARAGSD</sequence>
<dbReference type="RefSeq" id="WP_369045519.1">
    <property type="nucleotide sequence ID" value="NZ_CP163302.1"/>
</dbReference>
<dbReference type="InterPro" id="IPR055161">
    <property type="entry name" value="NapH1-like_2nd"/>
</dbReference>
<dbReference type="KEGG" id="spue:AB5L97_16860"/>
<feature type="signal peptide" evidence="1">
    <location>
        <begin position="1"/>
        <end position="25"/>
    </location>
</feature>
<dbReference type="EC" id="1.11.1.-" evidence="3"/>
<dbReference type="EMBL" id="CP163302">
    <property type="protein sequence ID" value="XDP44919.1"/>
    <property type="molecule type" value="Genomic_DNA"/>
</dbReference>
<feature type="chain" id="PRO_5044319955" evidence="1">
    <location>
        <begin position="26"/>
        <end position="456"/>
    </location>
</feature>
<reference evidence="3" key="1">
    <citation type="submission" date="2024-07" db="EMBL/GenBank/DDBJ databases">
        <authorList>
            <person name="fu j."/>
        </authorList>
    </citation>
    <scope>NUCLEOTIDE SEQUENCE</scope>
    <source>
        <strain evidence="3">P10A9</strain>
    </source>
</reference>
<keyword evidence="1" id="KW-0732">Signal</keyword>
<evidence type="ECO:0000259" key="2">
    <source>
        <dbReference type="Pfam" id="PF22778"/>
    </source>
</evidence>
<protein>
    <submittedName>
        <fullName evidence="3">Vanadium-dependent haloperoxidase</fullName>
        <ecNumber evidence="3">1.11.1.-</ecNumber>
    </submittedName>
</protein>
<feature type="domain" description="Vanadium-dependent haloperoxidase NapH1-like second helical-bundle" evidence="2">
    <location>
        <begin position="281"/>
        <end position="444"/>
    </location>
</feature>
<dbReference type="PANTHER" id="PTHR34599">
    <property type="entry name" value="PEROXIDASE-RELATED"/>
    <property type="match status" value="1"/>
</dbReference>
<dbReference type="Gene3D" id="1.10.606.20">
    <property type="match status" value="1"/>
</dbReference>
<dbReference type="InterPro" id="IPR052559">
    <property type="entry name" value="V-haloperoxidase"/>
</dbReference>
<dbReference type="GO" id="GO:0004601">
    <property type="term" value="F:peroxidase activity"/>
    <property type="evidence" value="ECO:0007669"/>
    <property type="project" value="UniProtKB-KW"/>
</dbReference>
<proteinExistence type="predicted"/>
<evidence type="ECO:0000256" key="1">
    <source>
        <dbReference type="SAM" id="SignalP"/>
    </source>
</evidence>